<dbReference type="Pfam" id="PF01266">
    <property type="entry name" value="DAO"/>
    <property type="match status" value="1"/>
</dbReference>
<gene>
    <name evidence="4" type="ORF">A7J57_20315</name>
</gene>
<proteinExistence type="inferred from homology"/>
<dbReference type="EMBL" id="LXPS01000004">
    <property type="protein sequence ID" value="OAE48897.1"/>
    <property type="molecule type" value="Genomic_DNA"/>
</dbReference>
<name>A0A176XGQ1_AGRTU</name>
<dbReference type="PANTHER" id="PTHR13847">
    <property type="entry name" value="SARCOSINE DEHYDROGENASE-RELATED"/>
    <property type="match status" value="1"/>
</dbReference>
<dbReference type="Gene3D" id="3.50.50.60">
    <property type="entry name" value="FAD/NAD(P)-binding domain"/>
    <property type="match status" value="1"/>
</dbReference>
<dbReference type="SUPFAM" id="SSF51905">
    <property type="entry name" value="FAD/NAD(P)-binding domain"/>
    <property type="match status" value="1"/>
</dbReference>
<protein>
    <submittedName>
        <fullName evidence="4">D-amino-acid oxidase</fullName>
    </submittedName>
</protein>
<evidence type="ECO:0000259" key="3">
    <source>
        <dbReference type="Pfam" id="PF01266"/>
    </source>
</evidence>
<dbReference type="InterPro" id="IPR036188">
    <property type="entry name" value="FAD/NAD-bd_sf"/>
</dbReference>
<dbReference type="GO" id="GO:0005886">
    <property type="term" value="C:plasma membrane"/>
    <property type="evidence" value="ECO:0007669"/>
    <property type="project" value="TreeGrafter"/>
</dbReference>
<sequence length="442" mass="48459">MSPIVHRIQSDEKLPEKVDIVVIGGGIVGSAAAYFLSKRNYRVALVEKGWIGGEQSGRNWGWCRQQNRDARELPLAMKGMQLWDRLGEEIGEDLGFRRNGLIYASTRSADVEQWERWRNVARQFDFETHMLTAKQAKEMTPGSTRDWIGGVYSPTDGKAEPSRAAPILAHGARKNGAVILQDCAARGLDISGGRVSGVITEKGLIRADMVLCAGGAWASMFCRRHGIDLPQAGVRQTTLRTKPTADVVEGGFYNPEVTLTRRLDGSYTMALSGRGTVEITPQGLRYATQFVPMFRKHMKALRVRLGRSFFEGPEALMRWGFDSISPFERVRVLDPAPNKKMVGLTLEKAKSIYPALENVEIAQAWGAWIDTMPDAMPVISQAPSLPGFFIAAGLSGHGFGLGPAAGHLAADIITGDLPISDPNPYRYSRFFDGSRIQAPGGI</sequence>
<accession>A0A176XGQ1</accession>
<keyword evidence="2" id="KW-0560">Oxidoreductase</keyword>
<reference evidence="4 5" key="1">
    <citation type="submission" date="2016-05" db="EMBL/GenBank/DDBJ databases">
        <authorList>
            <person name="Lavstsen T."/>
            <person name="Jespersen J.S."/>
        </authorList>
    </citation>
    <scope>NUCLEOTIDE SEQUENCE [LARGE SCALE GENOMIC DNA]</scope>
    <source>
        <strain evidence="4 5">KCJ1736</strain>
    </source>
</reference>
<evidence type="ECO:0000313" key="4">
    <source>
        <dbReference type="EMBL" id="OAE48897.1"/>
    </source>
</evidence>
<dbReference type="Gene3D" id="3.30.9.10">
    <property type="entry name" value="D-Amino Acid Oxidase, subunit A, domain 2"/>
    <property type="match status" value="1"/>
</dbReference>
<dbReference type="AlphaFoldDB" id="A0A176XGQ1"/>
<evidence type="ECO:0000256" key="1">
    <source>
        <dbReference type="ARBA" id="ARBA00009410"/>
    </source>
</evidence>
<dbReference type="PANTHER" id="PTHR13847:SF280">
    <property type="entry name" value="D-AMINO ACID DEHYDROGENASE"/>
    <property type="match status" value="1"/>
</dbReference>
<dbReference type="GO" id="GO:0055130">
    <property type="term" value="P:D-alanine catabolic process"/>
    <property type="evidence" value="ECO:0007669"/>
    <property type="project" value="TreeGrafter"/>
</dbReference>
<organism evidence="4 5">
    <name type="scientific">Agrobacterium tumefaciens</name>
    <dbReference type="NCBI Taxonomy" id="358"/>
    <lineage>
        <taxon>Bacteria</taxon>
        <taxon>Pseudomonadati</taxon>
        <taxon>Pseudomonadota</taxon>
        <taxon>Alphaproteobacteria</taxon>
        <taxon>Hyphomicrobiales</taxon>
        <taxon>Rhizobiaceae</taxon>
        <taxon>Rhizobium/Agrobacterium group</taxon>
        <taxon>Agrobacterium</taxon>
        <taxon>Agrobacterium tumefaciens complex</taxon>
    </lineage>
</organism>
<evidence type="ECO:0000313" key="5">
    <source>
        <dbReference type="Proteomes" id="UP000077098"/>
    </source>
</evidence>
<comment type="caution">
    <text evidence="4">The sequence shown here is derived from an EMBL/GenBank/DDBJ whole genome shotgun (WGS) entry which is preliminary data.</text>
</comment>
<dbReference type="GO" id="GO:0008718">
    <property type="term" value="F:D-amino-acid dehydrogenase activity"/>
    <property type="evidence" value="ECO:0007669"/>
    <property type="project" value="TreeGrafter"/>
</dbReference>
<dbReference type="InterPro" id="IPR006076">
    <property type="entry name" value="FAD-dep_OxRdtase"/>
</dbReference>
<dbReference type="RefSeq" id="WP_063947511.1">
    <property type="nucleotide sequence ID" value="NZ_CP072309.1"/>
</dbReference>
<dbReference type="Proteomes" id="UP000077098">
    <property type="component" value="Unassembled WGS sequence"/>
</dbReference>
<comment type="similarity">
    <text evidence="1">Belongs to the DadA oxidoreductase family.</text>
</comment>
<feature type="domain" description="FAD dependent oxidoreductase" evidence="3">
    <location>
        <begin position="19"/>
        <end position="411"/>
    </location>
</feature>
<dbReference type="GO" id="GO:0005737">
    <property type="term" value="C:cytoplasm"/>
    <property type="evidence" value="ECO:0007669"/>
    <property type="project" value="TreeGrafter"/>
</dbReference>
<evidence type="ECO:0000256" key="2">
    <source>
        <dbReference type="ARBA" id="ARBA00023002"/>
    </source>
</evidence>